<name>A0A2A4HJ79_9GAMM</name>
<sequence length="230" mass="25795">MANRKHIPAETKLRLFSKAAGHCQHPDCLEPLFPAEMGGDKHIAEMAHVIPHGKTGPRHDERPAGEFEADSFENLILLCPTCHTIIDKDSGGYSRSTLLGWKSNHLAALANRQGIRSYDERGQVRDAVITAMTENKAVWNEFAPSDGASFEYDPESETAKTWVQRMRGVILPNHFRIQAIIKANRHHMTEAEQQTFARYQEHVRGLSERHVCGVAGGAIRYPAEMDEIFA</sequence>
<evidence type="ECO:0000313" key="2">
    <source>
        <dbReference type="EMBL" id="PCF94104.1"/>
    </source>
</evidence>
<dbReference type="AlphaFoldDB" id="A0A2A4HJ79"/>
<keyword evidence="2" id="KW-0540">Nuclease</keyword>
<reference evidence="3" key="1">
    <citation type="submission" date="2017-09" db="EMBL/GenBank/DDBJ databases">
        <authorList>
            <person name="Cho G.-S."/>
            <person name="Oguntoyinbo F.A."/>
            <person name="Cnockaert M."/>
            <person name="Kabisch J."/>
            <person name="Neve H."/>
            <person name="Bockelmann W."/>
            <person name="Wenning M."/>
            <person name="Franz C.M."/>
            <person name="Vandamme P."/>
        </authorList>
    </citation>
    <scope>NUCLEOTIDE SEQUENCE [LARGE SCALE GENOMIC DNA]</scope>
    <source>
        <strain evidence="3">MBT G8648</strain>
    </source>
</reference>
<dbReference type="InterPro" id="IPR003615">
    <property type="entry name" value="HNH_nuc"/>
</dbReference>
<feature type="domain" description="HNH nuclease" evidence="1">
    <location>
        <begin position="43"/>
        <end position="88"/>
    </location>
</feature>
<dbReference type="RefSeq" id="WP_096654348.1">
    <property type="nucleotide sequence ID" value="NZ_NWUX01000024.1"/>
</dbReference>
<dbReference type="EMBL" id="NWUX01000024">
    <property type="protein sequence ID" value="PCF94104.1"/>
    <property type="molecule type" value="Genomic_DNA"/>
</dbReference>
<gene>
    <name evidence="2" type="ORF">CPA45_19200</name>
</gene>
<protein>
    <submittedName>
        <fullName evidence="2">HNH endonuclease</fullName>
    </submittedName>
</protein>
<dbReference type="Proteomes" id="UP000218677">
    <property type="component" value="Unassembled WGS sequence"/>
</dbReference>
<dbReference type="Pfam" id="PF13391">
    <property type="entry name" value="HNH_2"/>
    <property type="match status" value="1"/>
</dbReference>
<keyword evidence="3" id="KW-1185">Reference proteome</keyword>
<keyword evidence="2" id="KW-0378">Hydrolase</keyword>
<dbReference type="CDD" id="cd00085">
    <property type="entry name" value="HNHc"/>
    <property type="match status" value="1"/>
</dbReference>
<evidence type="ECO:0000259" key="1">
    <source>
        <dbReference type="Pfam" id="PF13391"/>
    </source>
</evidence>
<accession>A0A2A4HJ79</accession>
<dbReference type="GO" id="GO:0004519">
    <property type="term" value="F:endonuclease activity"/>
    <property type="evidence" value="ECO:0007669"/>
    <property type="project" value="UniProtKB-KW"/>
</dbReference>
<evidence type="ECO:0000313" key="3">
    <source>
        <dbReference type="Proteomes" id="UP000218677"/>
    </source>
</evidence>
<dbReference type="OrthoDB" id="9052589at2"/>
<organism evidence="2 3">
    <name type="scientific">Vreelandella nigrificans</name>
    <dbReference type="NCBI Taxonomy" id="2042704"/>
    <lineage>
        <taxon>Bacteria</taxon>
        <taxon>Pseudomonadati</taxon>
        <taxon>Pseudomonadota</taxon>
        <taxon>Gammaproteobacteria</taxon>
        <taxon>Oceanospirillales</taxon>
        <taxon>Halomonadaceae</taxon>
        <taxon>Vreelandella</taxon>
    </lineage>
</organism>
<keyword evidence="2" id="KW-0255">Endonuclease</keyword>
<proteinExistence type="predicted"/>
<comment type="caution">
    <text evidence="2">The sequence shown here is derived from an EMBL/GenBank/DDBJ whole genome shotgun (WGS) entry which is preliminary data.</text>
</comment>